<feature type="binding site" evidence="7">
    <location>
        <position position="136"/>
    </location>
    <ligand>
        <name>sn-glycerol 3-phosphate</name>
        <dbReference type="ChEBI" id="CHEBI:57597"/>
    </ligand>
</feature>
<feature type="binding site" evidence="7">
    <location>
        <position position="414"/>
    </location>
    <ligand>
        <name>ADP</name>
        <dbReference type="ChEBI" id="CHEBI:456216"/>
    </ligand>
</feature>
<dbReference type="InterPro" id="IPR018485">
    <property type="entry name" value="FGGY_C"/>
</dbReference>
<feature type="binding site" evidence="7">
    <location>
        <position position="16"/>
    </location>
    <ligand>
        <name>ATP</name>
        <dbReference type="ChEBI" id="CHEBI:30616"/>
    </ligand>
</feature>
<dbReference type="SUPFAM" id="SSF53067">
    <property type="entry name" value="Actin-like ATPase domain"/>
    <property type="match status" value="2"/>
</dbReference>
<dbReference type="GO" id="GO:0004370">
    <property type="term" value="F:glycerol kinase activity"/>
    <property type="evidence" value="ECO:0007669"/>
    <property type="project" value="UniProtKB-EC"/>
</dbReference>
<dbReference type="EC" id="2.7.1.30" evidence="7"/>
<feature type="binding site" evidence="7">
    <location>
        <position position="84"/>
    </location>
    <ligand>
        <name>glycerol</name>
        <dbReference type="ChEBI" id="CHEBI:17754"/>
    </ligand>
</feature>
<feature type="binding site" evidence="7">
    <location>
        <position position="267"/>
    </location>
    <ligand>
        <name>ADP</name>
        <dbReference type="ChEBI" id="CHEBI:456216"/>
    </ligand>
</feature>
<feature type="binding site" evidence="7">
    <location>
        <position position="85"/>
    </location>
    <ligand>
        <name>glycerol</name>
        <dbReference type="ChEBI" id="CHEBI:17754"/>
    </ligand>
</feature>
<protein>
    <recommendedName>
        <fullName evidence="7">Glycerol kinase</fullName>
        <ecNumber evidence="7">2.7.1.30</ecNumber>
    </recommendedName>
    <alternativeName>
        <fullName evidence="7">ATP:glycerol 3-phosphotransferase</fullName>
    </alternativeName>
    <alternativeName>
        <fullName evidence="7">Glycerokinase</fullName>
        <shortName evidence="7">GK</shortName>
    </alternativeName>
</protein>
<dbReference type="PROSITE" id="PS00445">
    <property type="entry name" value="FGGY_KINASES_2"/>
    <property type="match status" value="1"/>
</dbReference>
<keyword evidence="5 7" id="KW-0319">Glycerol metabolism</keyword>
<feature type="binding site" evidence="7">
    <location>
        <position position="267"/>
    </location>
    <ligand>
        <name>ATP</name>
        <dbReference type="ChEBI" id="CHEBI:30616"/>
    </ligand>
</feature>
<dbReference type="PANTHER" id="PTHR10196:SF78">
    <property type="entry name" value="GLYCEROL KINASE"/>
    <property type="match status" value="1"/>
</dbReference>
<feature type="binding site" evidence="7">
    <location>
        <position position="136"/>
    </location>
    <ligand>
        <name>glycerol</name>
        <dbReference type="ChEBI" id="CHEBI:17754"/>
    </ligand>
</feature>
<evidence type="ECO:0000256" key="6">
    <source>
        <dbReference type="ARBA" id="ARBA00022840"/>
    </source>
</evidence>
<reference evidence="11 12" key="1">
    <citation type="submission" date="2024-02" db="EMBL/GenBank/DDBJ databases">
        <title>New especies of Spiribacter isolated from saline water.</title>
        <authorList>
            <person name="Leon M.J."/>
            <person name="De La Haba R."/>
            <person name="Sanchez-Porro C."/>
            <person name="Ventosa A."/>
        </authorList>
    </citation>
    <scope>NUCLEOTIDE SEQUENCE [LARGE SCALE GENOMIC DNA]</scope>
    <source>
        <strain evidence="12">ag22IC4-227</strain>
    </source>
</reference>
<feature type="binding site" evidence="7">
    <location>
        <position position="85"/>
    </location>
    <ligand>
        <name>sn-glycerol 3-phosphate</name>
        <dbReference type="ChEBI" id="CHEBI:57597"/>
    </ligand>
</feature>
<keyword evidence="4 7" id="KW-0418">Kinase</keyword>
<feature type="binding site" evidence="7">
    <location>
        <position position="314"/>
    </location>
    <ligand>
        <name>ATP</name>
        <dbReference type="ChEBI" id="CHEBI:30616"/>
    </ligand>
</feature>
<feature type="binding site" evidence="7">
    <location>
        <position position="410"/>
    </location>
    <ligand>
        <name>ATP</name>
        <dbReference type="ChEBI" id="CHEBI:30616"/>
    </ligand>
</feature>
<feature type="binding site" evidence="7">
    <location>
        <position position="14"/>
    </location>
    <ligand>
        <name>ADP</name>
        <dbReference type="ChEBI" id="CHEBI:456216"/>
    </ligand>
</feature>
<evidence type="ECO:0000313" key="12">
    <source>
        <dbReference type="Proteomes" id="UP001556653"/>
    </source>
</evidence>
<keyword evidence="12" id="KW-1185">Reference proteome</keyword>
<dbReference type="NCBIfam" id="NF000756">
    <property type="entry name" value="PRK00047.1"/>
    <property type="match status" value="1"/>
</dbReference>
<dbReference type="Proteomes" id="UP001556653">
    <property type="component" value="Unassembled WGS sequence"/>
</dbReference>
<evidence type="ECO:0000256" key="2">
    <source>
        <dbReference type="ARBA" id="ARBA00022679"/>
    </source>
</evidence>
<dbReference type="InterPro" id="IPR043129">
    <property type="entry name" value="ATPase_NBD"/>
</dbReference>
<feature type="binding site" evidence="7">
    <location>
        <position position="14"/>
    </location>
    <ligand>
        <name>ATP</name>
        <dbReference type="ChEBI" id="CHEBI:30616"/>
    </ligand>
</feature>
<evidence type="ECO:0000256" key="3">
    <source>
        <dbReference type="ARBA" id="ARBA00022741"/>
    </source>
</evidence>
<evidence type="ECO:0000256" key="7">
    <source>
        <dbReference type="HAMAP-Rule" id="MF_00186"/>
    </source>
</evidence>
<evidence type="ECO:0000256" key="4">
    <source>
        <dbReference type="ARBA" id="ARBA00022777"/>
    </source>
</evidence>
<evidence type="ECO:0000313" key="11">
    <source>
        <dbReference type="EMBL" id="MEX0387332.1"/>
    </source>
</evidence>
<dbReference type="PANTHER" id="PTHR10196">
    <property type="entry name" value="SUGAR KINASE"/>
    <property type="match status" value="1"/>
</dbReference>
<dbReference type="HAMAP" id="MF_00186">
    <property type="entry name" value="Glycerol_kin"/>
    <property type="match status" value="1"/>
</dbReference>
<feature type="domain" description="Carbohydrate kinase FGGY N-terminal" evidence="9">
    <location>
        <begin position="7"/>
        <end position="252"/>
    </location>
</feature>
<dbReference type="EMBL" id="JBAKFJ010000002">
    <property type="protein sequence ID" value="MEX0387332.1"/>
    <property type="molecule type" value="Genomic_DNA"/>
</dbReference>
<feature type="binding site" evidence="7">
    <location>
        <position position="410"/>
    </location>
    <ligand>
        <name>ADP</name>
        <dbReference type="ChEBI" id="CHEBI:456216"/>
    </ligand>
</feature>
<feature type="binding site" evidence="7">
    <location>
        <position position="310"/>
    </location>
    <ligand>
        <name>ADP</name>
        <dbReference type="ChEBI" id="CHEBI:456216"/>
    </ligand>
</feature>
<evidence type="ECO:0000256" key="1">
    <source>
        <dbReference type="ARBA" id="ARBA00009156"/>
    </source>
</evidence>
<evidence type="ECO:0000259" key="10">
    <source>
        <dbReference type="Pfam" id="PF02782"/>
    </source>
</evidence>
<dbReference type="Gene3D" id="3.30.420.40">
    <property type="match status" value="2"/>
</dbReference>
<comment type="function">
    <text evidence="7">Key enzyme in the regulation of glycerol uptake and metabolism. Catalyzes the phosphorylation of glycerol to yield sn-glycerol 3-phosphate.</text>
</comment>
<feature type="binding site" evidence="7">
    <location>
        <position position="245"/>
    </location>
    <ligand>
        <name>glycerol</name>
        <dbReference type="ChEBI" id="CHEBI:17754"/>
    </ligand>
</feature>
<dbReference type="CDD" id="cd07786">
    <property type="entry name" value="FGGY_EcGK_like"/>
    <property type="match status" value="1"/>
</dbReference>
<dbReference type="Pfam" id="PF02782">
    <property type="entry name" value="FGGY_C"/>
    <property type="match status" value="1"/>
</dbReference>
<comment type="caution">
    <text evidence="11">The sequence shown here is derived from an EMBL/GenBank/DDBJ whole genome shotgun (WGS) entry which is preliminary data.</text>
</comment>
<dbReference type="RefSeq" id="WP_367968004.1">
    <property type="nucleotide sequence ID" value="NZ_JBAKFI010000005.1"/>
</dbReference>
<feature type="binding site" evidence="7">
    <location>
        <position position="310"/>
    </location>
    <ligand>
        <name>ATP</name>
        <dbReference type="ChEBI" id="CHEBI:30616"/>
    </ligand>
</feature>
<keyword evidence="3 7" id="KW-0547">Nucleotide-binding</keyword>
<dbReference type="InterPro" id="IPR018483">
    <property type="entry name" value="Carb_kinase_FGGY_CS"/>
</dbReference>
<evidence type="ECO:0000256" key="5">
    <source>
        <dbReference type="ARBA" id="ARBA00022798"/>
    </source>
</evidence>
<name>A0ABV3SB13_9GAMM</name>
<dbReference type="Pfam" id="PF00370">
    <property type="entry name" value="FGGY_N"/>
    <property type="match status" value="1"/>
</dbReference>
<dbReference type="InterPro" id="IPR000577">
    <property type="entry name" value="Carb_kinase_FGGY"/>
</dbReference>
<dbReference type="NCBIfam" id="TIGR01311">
    <property type="entry name" value="glycerol_kin"/>
    <property type="match status" value="1"/>
</dbReference>
<gene>
    <name evidence="7 11" type="primary">glpK</name>
    <name evidence="11" type="ORF">V6X64_10080</name>
</gene>
<comment type="pathway">
    <text evidence="7">Polyol metabolism; glycerol degradation via glycerol kinase pathway; sn-glycerol 3-phosphate from glycerol: step 1/1.</text>
</comment>
<evidence type="ECO:0000259" key="9">
    <source>
        <dbReference type="Pfam" id="PF00370"/>
    </source>
</evidence>
<evidence type="ECO:0000256" key="8">
    <source>
        <dbReference type="RuleBase" id="RU003733"/>
    </source>
</evidence>
<feature type="domain" description="Carbohydrate kinase FGGY C-terminal" evidence="10">
    <location>
        <begin position="263"/>
        <end position="448"/>
    </location>
</feature>
<feature type="binding site" evidence="7">
    <location>
        <position position="18"/>
    </location>
    <ligand>
        <name>ADP</name>
        <dbReference type="ChEBI" id="CHEBI:456216"/>
    </ligand>
</feature>
<keyword evidence="2 7" id="KW-0808">Transferase</keyword>
<accession>A0ABV3SB13</accession>
<comment type="activity regulation">
    <text evidence="7">Inhibited by fructose 1,6-bisphosphate (FBP).</text>
</comment>
<proteinExistence type="inferred from homology"/>
<sequence>MAENSGILAIDQGTTSSRAIVFNLEGRIIATAQEEFTQHYPHSGWVEHDPQDLLNTTVDTCRRALKAAKAAGVHARTIGITNQRETTILWDRTTGEPVHNAIVWQDRRTAERCAALKSAGHEPLVAERTGLLLDPYFAATKIAWILENVKGVRERARNGELAFGTVDTWLLWKLTGGRSHATDATNASRTLLFDIHRQAWDEDLLALFDIPAAILPEVLDSAADFGVTDPALLGAELPIEGIAGDQHAAVVGQCCFQPGMIKSTYGTGCFALMNTGDQAVPSSNRLLTTTAYRINGRPTYALEGAIFIAGAAIQWLRDELGIIAHASQSEGLANDAEAEGLYLVPAFTGLGAPWWDPNARGAIFGLNRNTGVAEFVHAALDSVCLQTGDLLEAMAGDSGTAQETLRVDGGMVANNWLLQRLADLTGLAVERPEIIETTALGAAYLAGLQHGLYDSLESLESRWALDRRFEPAISRGAREHVVEGWHDAVRRTLTTGN</sequence>
<feature type="binding site" evidence="7">
    <location>
        <position position="84"/>
    </location>
    <ligand>
        <name>sn-glycerol 3-phosphate</name>
        <dbReference type="ChEBI" id="CHEBI:57597"/>
    </ligand>
</feature>
<dbReference type="PIRSF" id="PIRSF000538">
    <property type="entry name" value="GlpK"/>
    <property type="match status" value="1"/>
</dbReference>
<feature type="binding site" evidence="7">
    <location>
        <position position="15"/>
    </location>
    <ligand>
        <name>ATP</name>
        <dbReference type="ChEBI" id="CHEBI:30616"/>
    </ligand>
</feature>
<feature type="binding site" evidence="7">
    <location>
        <position position="245"/>
    </location>
    <ligand>
        <name>sn-glycerol 3-phosphate</name>
        <dbReference type="ChEBI" id="CHEBI:57597"/>
    </ligand>
</feature>
<comment type="catalytic activity">
    <reaction evidence="7">
        <text>glycerol + ATP = sn-glycerol 3-phosphate + ADP + H(+)</text>
        <dbReference type="Rhea" id="RHEA:21644"/>
        <dbReference type="ChEBI" id="CHEBI:15378"/>
        <dbReference type="ChEBI" id="CHEBI:17754"/>
        <dbReference type="ChEBI" id="CHEBI:30616"/>
        <dbReference type="ChEBI" id="CHEBI:57597"/>
        <dbReference type="ChEBI" id="CHEBI:456216"/>
        <dbReference type="EC" id="2.7.1.30"/>
    </reaction>
</comment>
<dbReference type="InterPro" id="IPR005999">
    <property type="entry name" value="Glycerol_kin"/>
</dbReference>
<organism evidence="11 12">
    <name type="scientific">Spiribacter onubensis</name>
    <dbReference type="NCBI Taxonomy" id="3122420"/>
    <lineage>
        <taxon>Bacteria</taxon>
        <taxon>Pseudomonadati</taxon>
        <taxon>Pseudomonadota</taxon>
        <taxon>Gammaproteobacteria</taxon>
        <taxon>Chromatiales</taxon>
        <taxon>Ectothiorhodospiraceae</taxon>
        <taxon>Spiribacter</taxon>
    </lineage>
</organism>
<dbReference type="InterPro" id="IPR018484">
    <property type="entry name" value="FGGY_N"/>
</dbReference>
<comment type="similarity">
    <text evidence="1 7 8">Belongs to the FGGY kinase family.</text>
</comment>
<feature type="binding site" evidence="7">
    <location>
        <position position="14"/>
    </location>
    <ligand>
        <name>sn-glycerol 3-phosphate</name>
        <dbReference type="ChEBI" id="CHEBI:57597"/>
    </ligand>
</feature>
<feature type="binding site" evidence="7">
    <location>
        <position position="246"/>
    </location>
    <ligand>
        <name>glycerol</name>
        <dbReference type="ChEBI" id="CHEBI:17754"/>
    </ligand>
</feature>
<keyword evidence="6 7" id="KW-0067">ATP-binding</keyword>